<dbReference type="Gene3D" id="3.90.190.10">
    <property type="entry name" value="Protein tyrosine phosphatase superfamily"/>
    <property type="match status" value="1"/>
</dbReference>
<organism evidence="5 6">
    <name type="scientific">Saccharomyces eubayanus</name>
    <name type="common">Yeast</name>
    <dbReference type="NCBI Taxonomy" id="1080349"/>
    <lineage>
        <taxon>Eukaryota</taxon>
        <taxon>Fungi</taxon>
        <taxon>Dikarya</taxon>
        <taxon>Ascomycota</taxon>
        <taxon>Saccharomycotina</taxon>
        <taxon>Saccharomycetes</taxon>
        <taxon>Saccharomycetales</taxon>
        <taxon>Saccharomycetaceae</taxon>
        <taxon>Saccharomyces</taxon>
    </lineage>
</organism>
<dbReference type="PROSITE" id="PS50055">
    <property type="entry name" value="TYR_PHOSPHATASE_PTP"/>
    <property type="match status" value="1"/>
</dbReference>
<proteinExistence type="inferred from homology"/>
<evidence type="ECO:0000256" key="2">
    <source>
        <dbReference type="SAM" id="MobiDB-lite"/>
    </source>
</evidence>
<dbReference type="SMART" id="SM00194">
    <property type="entry name" value="PTPc"/>
    <property type="match status" value="1"/>
</dbReference>
<dbReference type="InterPro" id="IPR000242">
    <property type="entry name" value="PTP_cat"/>
</dbReference>
<dbReference type="InterPro" id="IPR029021">
    <property type="entry name" value="Prot-tyrosine_phosphatase-like"/>
</dbReference>
<dbReference type="PROSITE" id="PS00383">
    <property type="entry name" value="TYR_PHOSPHATASE_1"/>
    <property type="match status" value="1"/>
</dbReference>
<reference evidence="5" key="1">
    <citation type="submission" date="2022-08" db="EMBL/GenBank/DDBJ databases">
        <authorList>
            <person name="Byrne P K."/>
        </authorList>
    </citation>
    <scope>NUCLEOTIDE SEQUENCE</scope>
    <source>
        <strain evidence="5">UCD650</strain>
    </source>
</reference>
<sequence>MERIAQHYRSGKRDRNGNRMTSPVILEKNHLQVEQARTPAQMPAYRGETINLSNLSQNSVKPCTDLDDPSIRRNNSDKRSKVLLLDLSTGPTASSSVSNANAGDITILQLPLPSTLVKRSNYPFEKLLKNYLGSEEKYVEFIKVIKAFDVFIFNDSFSKISTCLKTTFCLIEKFQKFIYRSFPSSYLKFFLFEGSLKDCKPSSLGRNKKNCIMPKVDLNLKLNLHTNSTLNLRINIPPPNDSNKIFLQSLKKDLIHYSPNSLQKFFQFSIPSDLVSNDSTLPNWLRYYSTKENEKAILKKIFDSFETLENFEMRRLEKCLKFKKMPPLQQKQQPQQQKIPNKLDNSKLYSLTSLQRQYKSVEKRNVQNNRNLKVVIPKLNTSSSPSPSPSPLSSDDTIMTPINDYELTEGIQSFTKNRYSNILPYEHSRVKLPHSPKPSTETDVPTTNLVSYSPKTDDSYPMCPIGSKNHPCKLNDYINANYLKLSQINPDFKYIATQAPLPSTMDDFWKVITLNNVRIIISLNSDDELNLRKWDVYWNNSSCSNYKIKLQNTWENICNIDGCVLRVFQVTKLTPENNSLKENGHDGNTTATTMPASHPFIVYQLQYKKWLDSCGVDINDIIKLHKIKNSLLFNPQKFVASLQKDIYKPDLIDDKNSDLCLDTVNSSPLLVHCSAGCGRTGVFVTLDFLLSILSSTTNRSNKIDVWNMPQDLIFIIVNELRKQRLSMVQNLTQYIACYEALLNYFALQKHVEHGSSP</sequence>
<feature type="compositionally biased region" description="Low complexity" evidence="2">
    <location>
        <begin position="326"/>
        <end position="342"/>
    </location>
</feature>
<dbReference type="InterPro" id="IPR050348">
    <property type="entry name" value="Protein-Tyr_Phosphatase"/>
</dbReference>
<feature type="region of interest" description="Disordered" evidence="2">
    <location>
        <begin position="326"/>
        <end position="345"/>
    </location>
</feature>
<protein>
    <recommendedName>
        <fullName evidence="7">PTP2-like protein</fullName>
    </recommendedName>
</protein>
<keyword evidence="6" id="KW-1185">Reference proteome</keyword>
<dbReference type="SUPFAM" id="SSF52799">
    <property type="entry name" value="(Phosphotyrosine protein) phosphatases II"/>
    <property type="match status" value="1"/>
</dbReference>
<feature type="region of interest" description="Disordered" evidence="2">
    <location>
        <begin position="1"/>
        <end position="21"/>
    </location>
</feature>
<accession>A0ABN8VRE4</accession>
<dbReference type="PROSITE" id="PS50056">
    <property type="entry name" value="TYR_PHOSPHATASE_2"/>
    <property type="match status" value="1"/>
</dbReference>
<dbReference type="InterPro" id="IPR003595">
    <property type="entry name" value="Tyr_Pase_cat"/>
</dbReference>
<evidence type="ECO:0000259" key="4">
    <source>
        <dbReference type="PROSITE" id="PS50056"/>
    </source>
</evidence>
<dbReference type="Pfam" id="PF00102">
    <property type="entry name" value="Y_phosphatase"/>
    <property type="match status" value="1"/>
</dbReference>
<evidence type="ECO:0008006" key="7">
    <source>
        <dbReference type="Google" id="ProtNLM"/>
    </source>
</evidence>
<evidence type="ECO:0000259" key="3">
    <source>
        <dbReference type="PROSITE" id="PS50055"/>
    </source>
</evidence>
<dbReference type="PRINTS" id="PR00700">
    <property type="entry name" value="PRTYPHPHTASE"/>
</dbReference>
<evidence type="ECO:0000313" key="5">
    <source>
        <dbReference type="EMBL" id="CAI2027372.1"/>
    </source>
</evidence>
<evidence type="ECO:0000313" key="6">
    <source>
        <dbReference type="Proteomes" id="UP001152964"/>
    </source>
</evidence>
<gene>
    <name evidence="5" type="primary">U6500H02460</name>
    <name evidence="5" type="ORF">SEUBUCD650_0H02460</name>
</gene>
<evidence type="ECO:0000256" key="1">
    <source>
        <dbReference type="ARBA" id="ARBA00009649"/>
    </source>
</evidence>
<comment type="similarity">
    <text evidence="1">Belongs to the protein-tyrosine phosphatase family. Non-receptor class subfamily.</text>
</comment>
<dbReference type="PANTHER" id="PTHR19134:SF561">
    <property type="entry name" value="PROTEIN TYROSINE PHOSPHATASE 36E, ISOFORM A"/>
    <property type="match status" value="1"/>
</dbReference>
<dbReference type="PANTHER" id="PTHR19134">
    <property type="entry name" value="RECEPTOR-TYPE TYROSINE-PROTEIN PHOSPHATASE"/>
    <property type="match status" value="1"/>
</dbReference>
<feature type="domain" description="Tyrosine specific protein phosphatases" evidence="4">
    <location>
        <begin position="636"/>
        <end position="735"/>
    </location>
</feature>
<dbReference type="SMART" id="SM00404">
    <property type="entry name" value="PTPc_motif"/>
    <property type="match status" value="1"/>
</dbReference>
<dbReference type="Proteomes" id="UP001152964">
    <property type="component" value="Chromosome 8"/>
</dbReference>
<feature type="domain" description="Tyrosine-protein phosphatase" evidence="3">
    <location>
        <begin position="416"/>
        <end position="744"/>
    </location>
</feature>
<name>A0ABN8VRE4_SACEU</name>
<feature type="compositionally biased region" description="Basic and acidic residues" evidence="2">
    <location>
        <begin position="1"/>
        <end position="17"/>
    </location>
</feature>
<dbReference type="CDD" id="cd18533">
    <property type="entry name" value="PTP_fungal"/>
    <property type="match status" value="1"/>
</dbReference>
<dbReference type="EMBL" id="OX291498">
    <property type="protein sequence ID" value="CAI2027372.1"/>
    <property type="molecule type" value="Genomic_DNA"/>
</dbReference>
<dbReference type="InterPro" id="IPR000387">
    <property type="entry name" value="Tyr_Pase_dom"/>
</dbReference>
<dbReference type="InterPro" id="IPR016130">
    <property type="entry name" value="Tyr_Pase_AS"/>
</dbReference>
<feature type="region of interest" description="Disordered" evidence="2">
    <location>
        <begin position="372"/>
        <end position="397"/>
    </location>
</feature>